<keyword evidence="5" id="KW-1185">Reference proteome</keyword>
<name>A0ABX1VCW0_9PLAN</name>
<dbReference type="InterPro" id="IPR018247">
    <property type="entry name" value="EF_Hand_1_Ca_BS"/>
</dbReference>
<dbReference type="Pfam" id="PF07587">
    <property type="entry name" value="PSD1"/>
    <property type="match status" value="1"/>
</dbReference>
<keyword evidence="2" id="KW-0732">Signal</keyword>
<dbReference type="InterPro" id="IPR002048">
    <property type="entry name" value="EF_hand_dom"/>
</dbReference>
<feature type="domain" description="EF-hand" evidence="3">
    <location>
        <begin position="276"/>
        <end position="311"/>
    </location>
</feature>
<dbReference type="PANTHER" id="PTHR35889">
    <property type="entry name" value="CYCLOINULO-OLIGOSACCHARIDE FRUCTANOTRANSFERASE-RELATED"/>
    <property type="match status" value="1"/>
</dbReference>
<dbReference type="EMBL" id="WTPX01000053">
    <property type="protein sequence ID" value="NNJ25889.1"/>
    <property type="molecule type" value="Genomic_DNA"/>
</dbReference>
<feature type="signal peptide" evidence="2">
    <location>
        <begin position="1"/>
        <end position="25"/>
    </location>
</feature>
<feature type="chain" id="PRO_5045106986" description="EF-hand domain-containing protein" evidence="2">
    <location>
        <begin position="26"/>
        <end position="638"/>
    </location>
</feature>
<proteinExistence type="predicted"/>
<dbReference type="InterPro" id="IPR011992">
    <property type="entry name" value="EF-hand-dom_pair"/>
</dbReference>
<accession>A0ABX1VCW0</accession>
<dbReference type="PROSITE" id="PS00018">
    <property type="entry name" value="EF_HAND_1"/>
    <property type="match status" value="1"/>
</dbReference>
<dbReference type="SUPFAM" id="SSF47473">
    <property type="entry name" value="EF-hand"/>
    <property type="match status" value="1"/>
</dbReference>
<evidence type="ECO:0000313" key="4">
    <source>
        <dbReference type="EMBL" id="NNJ25889.1"/>
    </source>
</evidence>
<dbReference type="Gene3D" id="1.10.238.10">
    <property type="entry name" value="EF-hand"/>
    <property type="match status" value="1"/>
</dbReference>
<dbReference type="InterPro" id="IPR011444">
    <property type="entry name" value="DUF1549"/>
</dbReference>
<protein>
    <recommendedName>
        <fullName evidence="3">EF-hand domain-containing protein</fullName>
    </recommendedName>
</protein>
<evidence type="ECO:0000313" key="5">
    <source>
        <dbReference type="Proteomes" id="UP000609651"/>
    </source>
</evidence>
<dbReference type="Pfam" id="PF07583">
    <property type="entry name" value="PSCyt2"/>
    <property type="match status" value="1"/>
</dbReference>
<dbReference type="PANTHER" id="PTHR35889:SF3">
    <property type="entry name" value="F-BOX DOMAIN-CONTAINING PROTEIN"/>
    <property type="match status" value="1"/>
</dbReference>
<evidence type="ECO:0000256" key="2">
    <source>
        <dbReference type="SAM" id="SignalP"/>
    </source>
</evidence>
<organism evidence="4 5">
    <name type="scientific">Alienimonas chondri</name>
    <dbReference type="NCBI Taxonomy" id="2681879"/>
    <lineage>
        <taxon>Bacteria</taxon>
        <taxon>Pseudomonadati</taxon>
        <taxon>Planctomycetota</taxon>
        <taxon>Planctomycetia</taxon>
        <taxon>Planctomycetales</taxon>
        <taxon>Planctomycetaceae</taxon>
        <taxon>Alienimonas</taxon>
    </lineage>
</organism>
<reference evidence="4 5" key="1">
    <citation type="journal article" date="2020" name="Syst. Appl. Microbiol.">
        <title>Alienimonas chondri sp. nov., a novel planctomycete isolated from the biofilm of the red alga Chondrus crispus.</title>
        <authorList>
            <person name="Vitorino I."/>
            <person name="Albuquerque L."/>
            <person name="Wiegand S."/>
            <person name="Kallscheuer N."/>
            <person name="da Costa M.S."/>
            <person name="Lobo-da-Cunha A."/>
            <person name="Jogler C."/>
            <person name="Lage O.M."/>
        </authorList>
    </citation>
    <scope>NUCLEOTIDE SEQUENCE [LARGE SCALE GENOMIC DNA]</scope>
    <source>
        <strain evidence="4 5">LzC2</strain>
    </source>
</reference>
<evidence type="ECO:0000256" key="1">
    <source>
        <dbReference type="SAM" id="MobiDB-lite"/>
    </source>
</evidence>
<dbReference type="Proteomes" id="UP000609651">
    <property type="component" value="Unassembled WGS sequence"/>
</dbReference>
<feature type="region of interest" description="Disordered" evidence="1">
    <location>
        <begin position="506"/>
        <end position="526"/>
    </location>
</feature>
<sequence>MRPSLIPLGLLLTLATPVLTGPASAAEPSEAGRFGVEGAISAERSAAAVDKAVEAYLSDEALSPAPAANDDDLLRRLTLDVAGRLPTVEEQIAFAKQGGSDLDRRAAALDRLLQDPGYAANWSAYWRDVIFKRATDQRAARTDHVFETWMTEQLASGAGWDDIASDLMTATGPVGENGATGLIFAQAASGGEVAAESSRIFLGIQIQCAECHDHPYDRWQREDFHALAAYFPRIRLRRFDIPNTKTPNGQPRRSFEVVAVDAPGGDREQAEKAVKRLRDSLMRRFKFVDANKDGGLSVEELQNTPAKRRADRILQFADADGDKKLSLTEVRKLDVPPGLLTNSRAGEHLMPDLENPEEPGTLIDPRFFLTDQELKGGLPDDRRRQAAASLITHNEWFAKAAVNRVFTQLTGEGFYTPVDDIGPDRSVRLEKALIVLSEGFEANDYDLRWLIRAIALTDLYGRTIDSAAPEFVSARPIRLRAYQIFNSVAHVAGGGDYDRGLELMSGNGRNVRRRPTGYGTTPDNRPPASRLLEATFGYDPSTDREDLNGDIPQALALMNGQLTARLAAANGPLAKVLYENPSDVHAVRALYRLILVREPTDAEREVAVEHVGNASDRATGFEDLTWALLNGAEFLTRR</sequence>
<dbReference type="InterPro" id="IPR022655">
    <property type="entry name" value="DUF1553"/>
</dbReference>
<dbReference type="RefSeq" id="WP_171186353.1">
    <property type="nucleotide sequence ID" value="NZ_WTPX01000053.1"/>
</dbReference>
<comment type="caution">
    <text evidence="4">The sequence shown here is derived from an EMBL/GenBank/DDBJ whole genome shotgun (WGS) entry which is preliminary data.</text>
</comment>
<gene>
    <name evidence="4" type="ORF">LzC2_19650</name>
</gene>
<feature type="region of interest" description="Disordered" evidence="1">
    <location>
        <begin position="338"/>
        <end position="357"/>
    </location>
</feature>
<evidence type="ECO:0000259" key="3">
    <source>
        <dbReference type="PROSITE" id="PS50222"/>
    </source>
</evidence>
<dbReference type="PROSITE" id="PS50222">
    <property type="entry name" value="EF_HAND_2"/>
    <property type="match status" value="1"/>
</dbReference>